<reference evidence="3" key="1">
    <citation type="submission" date="2007-06" db="EMBL/GenBank/DDBJ databases">
        <title>Complete sequence of Methanococcus aeolicus Nankai-3.</title>
        <authorList>
            <consortium name="US DOE Joint Genome Institute"/>
            <person name="Copeland A."/>
            <person name="Lucas S."/>
            <person name="Lapidus A."/>
            <person name="Barry K."/>
            <person name="Glavina del Rio T."/>
            <person name="Dalin E."/>
            <person name="Tice H."/>
            <person name="Pitluck S."/>
            <person name="Chain P."/>
            <person name="Malfatti S."/>
            <person name="Shin M."/>
            <person name="Vergez L."/>
            <person name="Schmutz J."/>
            <person name="Larimer F."/>
            <person name="Land M."/>
            <person name="Hauser L."/>
            <person name="Kyrpides N."/>
            <person name="Lykidis A."/>
            <person name="Sieprawska-Lupa M."/>
            <person name="Whitman W.B."/>
            <person name="Richardson P."/>
        </authorList>
    </citation>
    <scope>NUCLEOTIDE SEQUENCE [LARGE SCALE GENOMIC DNA]</scope>
    <source>
        <strain evidence="3">Nankai-3</strain>
    </source>
</reference>
<accession>A6UUA5</accession>
<dbReference type="EMBL" id="CP000743">
    <property type="protein sequence ID" value="ABR56077.1"/>
    <property type="molecule type" value="Genomic_DNA"/>
</dbReference>
<evidence type="ECO:0000313" key="4">
    <source>
        <dbReference type="Proteomes" id="UP000001106"/>
    </source>
</evidence>
<dbReference type="PANTHER" id="PTHR12435">
    <property type="match status" value="1"/>
</dbReference>
<dbReference type="Proteomes" id="UP000001106">
    <property type="component" value="Chromosome"/>
</dbReference>
<dbReference type="AlphaFoldDB" id="A6UUA5"/>
<dbReference type="GO" id="GO:0016773">
    <property type="term" value="F:phosphotransferase activity, alcohol group as acceptor"/>
    <property type="evidence" value="ECO:0007669"/>
    <property type="project" value="InterPro"/>
</dbReference>
<dbReference type="HOGENOM" id="CLU_1100964_0_0_2"/>
<dbReference type="NCBIfam" id="TIGR03574">
    <property type="entry name" value="selen_PSTK"/>
    <property type="match status" value="1"/>
</dbReference>
<dbReference type="GO" id="GO:0001717">
    <property type="term" value="P:conversion of seryl-tRNAsec to selenocys-tRNAsec"/>
    <property type="evidence" value="ECO:0007669"/>
    <property type="project" value="InterPro"/>
</dbReference>
<dbReference type="STRING" id="419665.Maeo_0491"/>
<dbReference type="InterPro" id="IPR027417">
    <property type="entry name" value="P-loop_NTPase"/>
</dbReference>
<evidence type="ECO:0000256" key="2">
    <source>
        <dbReference type="ARBA" id="ARBA00022840"/>
    </source>
</evidence>
<dbReference type="Gene3D" id="3.40.50.300">
    <property type="entry name" value="P-loop containing nucleotide triphosphate hydrolases"/>
    <property type="match status" value="1"/>
</dbReference>
<keyword evidence="2" id="KW-0067">ATP-binding</keyword>
<proteinExistence type="predicted"/>
<dbReference type="Pfam" id="PF08433">
    <property type="entry name" value="KTI12"/>
    <property type="match status" value="1"/>
</dbReference>
<dbReference type="Gene3D" id="1.10.12.40">
    <property type="match status" value="1"/>
</dbReference>
<dbReference type="GO" id="GO:0016301">
    <property type="term" value="F:kinase activity"/>
    <property type="evidence" value="ECO:0007669"/>
    <property type="project" value="InterPro"/>
</dbReference>
<dbReference type="KEGG" id="mae:Maeo_0491"/>
<dbReference type="eggNOG" id="arCOG01041">
    <property type="taxonomic scope" value="Archaea"/>
</dbReference>
<organism evidence="3 4">
    <name type="scientific">Methanococcus aeolicus (strain ATCC BAA-1280 / DSM 17508 / OCM 812 / Nankai-3)</name>
    <dbReference type="NCBI Taxonomy" id="419665"/>
    <lineage>
        <taxon>Archaea</taxon>
        <taxon>Methanobacteriati</taxon>
        <taxon>Methanobacteriota</taxon>
        <taxon>Methanomada group</taxon>
        <taxon>Methanococci</taxon>
        <taxon>Methanococcales</taxon>
        <taxon>Methanococcaceae</taxon>
        <taxon>Methanococcus</taxon>
    </lineage>
</organism>
<keyword evidence="1" id="KW-0547">Nucleotide-binding</keyword>
<dbReference type="RefSeq" id="WP_011973209.1">
    <property type="nucleotide sequence ID" value="NC_009635.1"/>
</dbReference>
<evidence type="ECO:0000313" key="3">
    <source>
        <dbReference type="EMBL" id="ABR56077.1"/>
    </source>
</evidence>
<dbReference type="GO" id="GO:0005524">
    <property type="term" value="F:ATP binding"/>
    <property type="evidence" value="ECO:0007669"/>
    <property type="project" value="UniProtKB-KW"/>
</dbReference>
<dbReference type="InterPro" id="IPR020024">
    <property type="entry name" value="L-seryl-tRNA_Sec_kinase_arc"/>
</dbReference>
<keyword evidence="4" id="KW-1185">Reference proteome</keyword>
<dbReference type="GeneID" id="5327327"/>
<protein>
    <submittedName>
        <fullName evidence="3">Chromatin associated protein KTI12</fullName>
    </submittedName>
</protein>
<dbReference type="InterPro" id="IPR013641">
    <property type="entry name" value="KTI12/PSTK"/>
</dbReference>
<dbReference type="SUPFAM" id="SSF52540">
    <property type="entry name" value="P-loop containing nucleoside triphosphate hydrolases"/>
    <property type="match status" value="1"/>
</dbReference>
<sequence>MLIILTGLPGTGKSTFSKKLSKKLWEKGIDNIILGTDLIREQFPQWSNEQEEFIKNSTDYLIKNALKDYTVIVDDTNYYNSKRRDLINIAKENNKNHIMIYLKAPLDTILKRNIQRGAKIPNEVIIDMFNKFDEPGTKYSWDKPDITIDTTKEINYNKIVEKILEIKHNDNKPFKKEKKEITEKENIIYNIDKITRQIMGEYIKTHKLDKENIKKISELRKNYIKSIKNKIDLDNYNINIVEKEFKKILNNYETL</sequence>
<dbReference type="OrthoDB" id="28808at2157"/>
<name>A6UUA5_META3</name>
<gene>
    <name evidence="3" type="ordered locus">Maeo_0491</name>
</gene>
<evidence type="ECO:0000256" key="1">
    <source>
        <dbReference type="ARBA" id="ARBA00022741"/>
    </source>
</evidence>